<evidence type="ECO:0000313" key="3">
    <source>
        <dbReference type="EMBL" id="MDW4825001.1"/>
    </source>
</evidence>
<evidence type="ECO:0000313" key="4">
    <source>
        <dbReference type="Proteomes" id="UP001259340"/>
    </source>
</evidence>
<reference evidence="2" key="2">
    <citation type="submission" date="2022-11" db="EMBL/GenBank/DDBJ databases">
        <title>Prophages regulate Shewanella fidelis motility and biofilm formation: implications for gut colonization dynamics in Ciona robusta.</title>
        <authorList>
            <person name="Natarajan O."/>
            <person name="Gibboney S.L."/>
            <person name="Young M.N."/>
            <person name="Lim S.J."/>
            <person name="Pluta N."/>
            <person name="Atkinson C.G.F."/>
            <person name="Leigh B.A."/>
            <person name="Liberti A."/>
            <person name="Kees E."/>
            <person name="Breitbart M."/>
            <person name="Gralnick J."/>
            <person name="Dishaw L.J."/>
        </authorList>
    </citation>
    <scope>NUCLEOTIDE SEQUENCE</scope>
    <source>
        <strain evidence="2">3313</strain>
    </source>
</reference>
<dbReference type="Proteomes" id="UP001271263">
    <property type="component" value="Unassembled WGS sequence"/>
</dbReference>
<keyword evidence="5" id="KW-1185">Reference proteome</keyword>
<organism evidence="2 4">
    <name type="scientific">Shewanella fidelis</name>
    <dbReference type="NCBI Taxonomy" id="173509"/>
    <lineage>
        <taxon>Bacteria</taxon>
        <taxon>Pseudomonadati</taxon>
        <taxon>Pseudomonadota</taxon>
        <taxon>Gammaproteobacteria</taxon>
        <taxon>Alteromonadales</taxon>
        <taxon>Shewanellaceae</taxon>
        <taxon>Shewanella</taxon>
    </lineage>
</organism>
<accession>A0AAW8NIA2</accession>
<dbReference type="RefSeq" id="WP_310653694.1">
    <property type="nucleotide sequence ID" value="NZ_JAPMLA010000006.1"/>
</dbReference>
<dbReference type="EMBL" id="JAPMLE010000001">
    <property type="protein sequence ID" value="MDR8522246.1"/>
    <property type="molecule type" value="Genomic_DNA"/>
</dbReference>
<dbReference type="Proteomes" id="UP001259340">
    <property type="component" value="Unassembled WGS sequence"/>
</dbReference>
<dbReference type="AlphaFoldDB" id="A0AAW8NIA2"/>
<evidence type="ECO:0000313" key="2">
    <source>
        <dbReference type="EMBL" id="MDR8522246.1"/>
    </source>
</evidence>
<evidence type="ECO:0000256" key="1">
    <source>
        <dbReference type="SAM" id="SignalP"/>
    </source>
</evidence>
<evidence type="ECO:0000313" key="5">
    <source>
        <dbReference type="Proteomes" id="UP001271263"/>
    </source>
</evidence>
<keyword evidence="1" id="KW-0732">Signal</keyword>
<comment type="caution">
    <text evidence="2">The sequence shown here is derived from an EMBL/GenBank/DDBJ whole genome shotgun (WGS) entry which is preliminary data.</text>
</comment>
<name>A0AAW8NIA2_9GAMM</name>
<feature type="chain" id="PRO_5044015522" evidence="1">
    <location>
        <begin position="21"/>
        <end position="172"/>
    </location>
</feature>
<feature type="signal peptide" evidence="1">
    <location>
        <begin position="1"/>
        <end position="20"/>
    </location>
</feature>
<sequence>MKFNLSVGFLLLSLTTPLSATSFNGVVTINNISETKYQPLTETRAKVLYTLKAAEYHSQKNLNMFLDGLNKTKAKEVLNYRQGLFSFDNSKLYFEQAFYYKGELYLDKVSGQLGEHKVSAPQLVINLQKRQLSAKQIMMNKNNRIQSKINFYYSFGSLFDFHDQLNCINPTP</sequence>
<gene>
    <name evidence="2" type="ORF">OS133_00835</name>
    <name evidence="3" type="ORF">OS134_13115</name>
</gene>
<dbReference type="EMBL" id="JAPMLD010000005">
    <property type="protein sequence ID" value="MDW4825001.1"/>
    <property type="molecule type" value="Genomic_DNA"/>
</dbReference>
<protein>
    <submittedName>
        <fullName evidence="2">Uncharacterized protein</fullName>
    </submittedName>
</protein>
<proteinExistence type="predicted"/>
<reference evidence="3 5" key="1">
    <citation type="journal article" date="2022" name="bioRxiv">
        <title>Prophages regulate Shewanella fidelis 3313 motility and biofilm formation: implications for gut colonization dynamics in Ciona robusta.</title>
        <authorList>
            <person name="Natarajan O."/>
            <person name="Gibboney S.L."/>
            <person name="Young M.N."/>
            <person name="Lim S.J."/>
            <person name="Pluta N."/>
            <person name="Atkinson C.G."/>
            <person name="Leigh B.A."/>
            <person name="Liberti A."/>
            <person name="Kees E.D."/>
            <person name="Breitbart M."/>
            <person name="Gralnick J.A."/>
            <person name="Dishaw L.J."/>
        </authorList>
    </citation>
    <scope>NUCLEOTIDE SEQUENCE [LARGE SCALE GENOMIC DNA]</scope>
    <source>
        <strain evidence="3 5">JG4066</strain>
    </source>
</reference>